<name>Q6IKP8_DROME</name>
<dbReference type="EMBL" id="BK002318">
    <property type="protein sequence ID" value="DAA03825.1"/>
    <property type="molecule type" value="Genomic_DNA"/>
</dbReference>
<keyword evidence="1" id="KW-0732">Signal</keyword>
<organism evidence="2">
    <name type="scientific">Drosophila melanogaster</name>
    <name type="common">Fruit fly</name>
    <dbReference type="NCBI Taxonomy" id="7227"/>
    <lineage>
        <taxon>Eukaryota</taxon>
        <taxon>Metazoa</taxon>
        <taxon>Ecdysozoa</taxon>
        <taxon>Arthropoda</taxon>
        <taxon>Hexapoda</taxon>
        <taxon>Insecta</taxon>
        <taxon>Pterygota</taxon>
        <taxon>Neoptera</taxon>
        <taxon>Endopterygota</taxon>
        <taxon>Diptera</taxon>
        <taxon>Brachycera</taxon>
        <taxon>Muscomorpha</taxon>
        <taxon>Ephydroidea</taxon>
        <taxon>Drosophilidae</taxon>
        <taxon>Drosophila</taxon>
        <taxon>Sophophora</taxon>
    </lineage>
</organism>
<proteinExistence type="predicted"/>
<accession>Q6IKP8</accession>
<evidence type="ECO:0000256" key="1">
    <source>
        <dbReference type="SAM" id="SignalP"/>
    </source>
</evidence>
<feature type="chain" id="PRO_5004274554" evidence="1">
    <location>
        <begin position="24"/>
        <end position="61"/>
    </location>
</feature>
<dbReference type="AlphaFoldDB" id="Q6IKP8"/>
<sequence>MMNAVRFFLVLFLVLALLATGYLIDIDDAAPNGIIPKPGHLSSEVSRMTSFSICVQPVLPF</sequence>
<feature type="signal peptide" evidence="1">
    <location>
        <begin position="1"/>
        <end position="23"/>
    </location>
</feature>
<evidence type="ECO:0000313" key="2">
    <source>
        <dbReference type="EMBL" id="DAA03825.1"/>
    </source>
</evidence>
<gene>
    <name evidence="2" type="ORF">HDC11876</name>
</gene>
<protein>
    <submittedName>
        <fullName evidence="2">HDC11876</fullName>
    </submittedName>
</protein>
<reference evidence="2" key="1">
    <citation type="journal article" date="2003" name="Genome Biol.">
        <title>An integrated gene annotation and transcriptional profiling approach towards the full gene content of the Drosophila genome.</title>
        <authorList>
            <person name="Hild M."/>
            <person name="Beckmann B."/>
            <person name="Haas S.A."/>
            <person name="Koch B."/>
            <person name="Solovyev V."/>
            <person name="Busold C."/>
            <person name="Fellenberg K."/>
            <person name="Boutros M."/>
            <person name="Vingron M."/>
            <person name="Sauer F."/>
            <person name="Hoheisel J.D."/>
            <person name="Paro R."/>
        </authorList>
    </citation>
    <scope>NUCLEOTIDE SEQUENCE</scope>
</reference>